<accession>A0A3G6IV85</accession>
<evidence type="ECO:0000259" key="3">
    <source>
        <dbReference type="Pfam" id="PF19124"/>
    </source>
</evidence>
<feature type="transmembrane region" description="Helical" evidence="1">
    <location>
        <begin position="240"/>
        <end position="259"/>
    </location>
</feature>
<dbReference type="RefSeq" id="WP_123960586.1">
    <property type="nucleotide sequence ID" value="NZ_CP033898.1"/>
</dbReference>
<keyword evidence="1" id="KW-0472">Membrane</keyword>
<name>A0A3G6IV85_9CORY</name>
<evidence type="ECO:0000256" key="1">
    <source>
        <dbReference type="SAM" id="Phobius"/>
    </source>
</evidence>
<gene>
    <name evidence="4" type="ORF">CPPEL_07935</name>
</gene>
<evidence type="ECO:0000313" key="5">
    <source>
        <dbReference type="Proteomes" id="UP000271426"/>
    </source>
</evidence>
<reference evidence="4 5" key="1">
    <citation type="submission" date="2018-11" db="EMBL/GenBank/DDBJ databases">
        <authorList>
            <person name="Kleinhagauer T."/>
            <person name="Glaeser S.P."/>
            <person name="Spergser J."/>
            <person name="Ruckert C."/>
            <person name="Kaempfer P."/>
            <person name="Busse H.-J."/>
        </authorList>
    </citation>
    <scope>NUCLEOTIDE SEQUENCE [LARGE SCALE GENOMIC DNA]</scope>
    <source>
        <strain evidence="4 5">812CH</strain>
    </source>
</reference>
<feature type="transmembrane region" description="Helical" evidence="1">
    <location>
        <begin position="68"/>
        <end position="94"/>
    </location>
</feature>
<proteinExistence type="predicted"/>
<dbReference type="KEGG" id="cpso:CPPEL_07935"/>
<dbReference type="InterPro" id="IPR043831">
    <property type="entry name" value="DUF5808"/>
</dbReference>
<dbReference type="EMBL" id="CP033898">
    <property type="protein sequence ID" value="AZA09695.1"/>
    <property type="molecule type" value="Genomic_DNA"/>
</dbReference>
<keyword evidence="1" id="KW-0812">Transmembrane</keyword>
<dbReference type="AlphaFoldDB" id="A0A3G6IV85"/>
<keyword evidence="5" id="KW-1185">Reference proteome</keyword>
<dbReference type="Proteomes" id="UP000271426">
    <property type="component" value="Chromosome"/>
</dbReference>
<protein>
    <recommendedName>
        <fullName evidence="6">DUF1648 domain-containing protein</fullName>
    </recommendedName>
</protein>
<evidence type="ECO:0000313" key="4">
    <source>
        <dbReference type="EMBL" id="AZA09695.1"/>
    </source>
</evidence>
<sequence>MDNAQLWQRIDHPRPSTHSVKWLYLLCALIIGGAMAYVGMRWEDIPSPVPTHWGADGPDDFAPKSISAVFMGSFIFIGTIVLMVVVTGLATYAMKQNESEDHPIDRRLQSELNRVLTAKMIAYISLALALVIAVVQVCSVLPQYQHVMDGMGLFIGIMILVLVVLVLLLWWASAQTRGLQRAIEKAQQSGRMPEGAEVEGVNDHYKFGLFYYNPKDPRVTVERRFGIGIDFNYARWQGKLFAAIIFGTVVACVALPFLLS</sequence>
<dbReference type="Pfam" id="PF07853">
    <property type="entry name" value="DUF1648"/>
    <property type="match status" value="1"/>
</dbReference>
<feature type="transmembrane region" description="Helical" evidence="1">
    <location>
        <begin position="115"/>
        <end position="144"/>
    </location>
</feature>
<feature type="domain" description="DUF5808" evidence="3">
    <location>
        <begin position="214"/>
        <end position="239"/>
    </location>
</feature>
<evidence type="ECO:0000259" key="2">
    <source>
        <dbReference type="Pfam" id="PF07853"/>
    </source>
</evidence>
<feature type="transmembrane region" description="Helical" evidence="1">
    <location>
        <begin position="21"/>
        <end position="40"/>
    </location>
</feature>
<organism evidence="4 5">
    <name type="scientific">Corynebacterium pseudopelargi</name>
    <dbReference type="NCBI Taxonomy" id="2080757"/>
    <lineage>
        <taxon>Bacteria</taxon>
        <taxon>Bacillati</taxon>
        <taxon>Actinomycetota</taxon>
        <taxon>Actinomycetes</taxon>
        <taxon>Mycobacteriales</taxon>
        <taxon>Corynebacteriaceae</taxon>
        <taxon>Corynebacterium</taxon>
    </lineage>
</organism>
<evidence type="ECO:0008006" key="6">
    <source>
        <dbReference type="Google" id="ProtNLM"/>
    </source>
</evidence>
<feature type="transmembrane region" description="Helical" evidence="1">
    <location>
        <begin position="150"/>
        <end position="171"/>
    </location>
</feature>
<dbReference type="Pfam" id="PF19124">
    <property type="entry name" value="DUF5808"/>
    <property type="match status" value="1"/>
</dbReference>
<feature type="domain" description="DUF1648" evidence="2">
    <location>
        <begin position="29"/>
        <end position="71"/>
    </location>
</feature>
<keyword evidence="1" id="KW-1133">Transmembrane helix</keyword>
<dbReference type="InterPro" id="IPR012867">
    <property type="entry name" value="DUF1648"/>
</dbReference>
<dbReference type="OrthoDB" id="9808690at2"/>